<evidence type="ECO:0000313" key="6">
    <source>
        <dbReference type="EMBL" id="QCC00547.1"/>
    </source>
</evidence>
<accession>Q0KBF1</accession>
<dbReference type="InterPro" id="IPR036388">
    <property type="entry name" value="WH-like_DNA-bd_sf"/>
</dbReference>
<dbReference type="GO" id="GO:0003700">
    <property type="term" value="F:DNA-binding transcription factor activity"/>
    <property type="evidence" value="ECO:0007669"/>
    <property type="project" value="InterPro"/>
</dbReference>
<dbReference type="SUPFAM" id="SSF64288">
    <property type="entry name" value="Chorismate lyase-like"/>
    <property type="match status" value="1"/>
</dbReference>
<name>Q0KBF1_CUPNH</name>
<dbReference type="Gene3D" id="3.40.1410.10">
    <property type="entry name" value="Chorismate lyase-like"/>
    <property type="match status" value="1"/>
</dbReference>
<dbReference type="SUPFAM" id="SSF46785">
    <property type="entry name" value="Winged helix' DNA-binding domain"/>
    <property type="match status" value="1"/>
</dbReference>
<dbReference type="Pfam" id="PF07702">
    <property type="entry name" value="UTRA"/>
    <property type="match status" value="1"/>
</dbReference>
<reference evidence="6 8" key="2">
    <citation type="submission" date="2019-04" db="EMBL/GenBank/DDBJ databases">
        <title>Long-read de novo sequencing of Cupriavidus necator H16.</title>
        <authorList>
            <person name="Little G.T."/>
            <person name="Ehsaan M."/>
            <person name="Arenas-Lopez C."/>
            <person name="Jawed K."/>
            <person name="Winzer K."/>
            <person name="Kovacs K."/>
            <person name="Malys N."/>
            <person name="Minton N.P."/>
        </authorList>
    </citation>
    <scope>NUCLEOTIDE SEQUENCE [LARGE SCALE GENOMIC DNA]</scope>
    <source>
        <strain evidence="6 8">H16</strain>
    </source>
</reference>
<dbReference type="SMART" id="SM00345">
    <property type="entry name" value="HTH_GNTR"/>
    <property type="match status" value="1"/>
</dbReference>
<feature type="domain" description="HTH gntR-type" evidence="4">
    <location>
        <begin position="8"/>
        <end position="75"/>
    </location>
</feature>
<protein>
    <submittedName>
        <fullName evidence="6">GntR family transcriptional regulator</fullName>
    </submittedName>
    <submittedName>
        <fullName evidence="5">Transcriptional regulator, GntR-family</fullName>
    </submittedName>
</protein>
<dbReference type="Gene3D" id="1.10.10.10">
    <property type="entry name" value="Winged helix-like DNA-binding domain superfamily/Winged helix DNA-binding domain"/>
    <property type="match status" value="1"/>
</dbReference>
<dbReference type="InterPro" id="IPR011663">
    <property type="entry name" value="UTRA"/>
</dbReference>
<dbReference type="SMART" id="SM00866">
    <property type="entry name" value="UTRA"/>
    <property type="match status" value="1"/>
</dbReference>
<organism evidence="5 7">
    <name type="scientific">Cupriavidus necator (strain ATCC 17699 / DSM 428 / KCTC 22496 / NCIMB 10442 / H16 / Stanier 337)</name>
    <name type="common">Ralstonia eutropha</name>
    <dbReference type="NCBI Taxonomy" id="381666"/>
    <lineage>
        <taxon>Bacteria</taxon>
        <taxon>Pseudomonadati</taxon>
        <taxon>Pseudomonadota</taxon>
        <taxon>Betaproteobacteria</taxon>
        <taxon>Burkholderiales</taxon>
        <taxon>Burkholderiaceae</taxon>
        <taxon>Cupriavidus</taxon>
    </lineage>
</organism>
<dbReference type="Pfam" id="PF00392">
    <property type="entry name" value="GntR"/>
    <property type="match status" value="1"/>
</dbReference>
<dbReference type="PATRIC" id="fig|381666.6.peg.1923"/>
<dbReference type="KEGG" id="reh:H16_A1538"/>
<evidence type="ECO:0000313" key="5">
    <source>
        <dbReference type="EMBL" id="CAJ92670.1"/>
    </source>
</evidence>
<dbReference type="AlphaFoldDB" id="Q0KBF1"/>
<dbReference type="GO" id="GO:0045892">
    <property type="term" value="P:negative regulation of DNA-templated transcription"/>
    <property type="evidence" value="ECO:0007669"/>
    <property type="project" value="TreeGrafter"/>
</dbReference>
<keyword evidence="1" id="KW-0805">Transcription regulation</keyword>
<dbReference type="eggNOG" id="COG2188">
    <property type="taxonomic scope" value="Bacteria"/>
</dbReference>
<dbReference type="PRINTS" id="PR00035">
    <property type="entry name" value="HTHGNTR"/>
</dbReference>
<evidence type="ECO:0000313" key="8">
    <source>
        <dbReference type="Proteomes" id="UP000296079"/>
    </source>
</evidence>
<sequence>MGNQNSPMPRYHRIYLVLRQKILNGLYDESGLPAEFRLMEQYRVARVTVRRALAELLQEGLIYRRPGQGTFVNIEQVRLNRPPAQMCGLLDSLLEVVAGTSVRVVDFGMRSCPTHVREALRLAERDEALHVMRVRLHRDEPVSLITTWSPPHVALLLTPGALQQQPMLALLEDGGVRIGHADQTLSCCLADAQAAALLDEPVGAALLSVVRVVRDVDGNPVQWLSGLYRPQCYDYRMALTRAGEDKARIWLARDLSTATR</sequence>
<evidence type="ECO:0000256" key="2">
    <source>
        <dbReference type="ARBA" id="ARBA00023125"/>
    </source>
</evidence>
<dbReference type="GO" id="GO:0003677">
    <property type="term" value="F:DNA binding"/>
    <property type="evidence" value="ECO:0007669"/>
    <property type="project" value="UniProtKB-KW"/>
</dbReference>
<evidence type="ECO:0000256" key="1">
    <source>
        <dbReference type="ARBA" id="ARBA00023015"/>
    </source>
</evidence>
<evidence type="ECO:0000256" key="3">
    <source>
        <dbReference type="ARBA" id="ARBA00023163"/>
    </source>
</evidence>
<dbReference type="InterPro" id="IPR036390">
    <property type="entry name" value="WH_DNA-bd_sf"/>
</dbReference>
<dbReference type="OrthoDB" id="8582866at2"/>
<dbReference type="EMBL" id="AM260479">
    <property type="protein sequence ID" value="CAJ92670.1"/>
    <property type="molecule type" value="Genomic_DNA"/>
</dbReference>
<dbReference type="Proteomes" id="UP000008210">
    <property type="component" value="Chromosome 1"/>
</dbReference>
<dbReference type="PANTHER" id="PTHR44846:SF1">
    <property type="entry name" value="MANNOSYL-D-GLYCERATE TRANSPORT_METABOLISM SYSTEM REPRESSOR MNGR-RELATED"/>
    <property type="match status" value="1"/>
</dbReference>
<dbReference type="InterPro" id="IPR028978">
    <property type="entry name" value="Chorismate_lyase_/UTRA_dom_sf"/>
</dbReference>
<dbReference type="Proteomes" id="UP000296079">
    <property type="component" value="Chromosome 1"/>
</dbReference>
<reference evidence="5 7" key="1">
    <citation type="journal article" date="2006" name="Nat. Biotechnol.">
        <title>Genome sequence of the bioplastic-producing 'Knallgas' bacterium Ralstonia eutropha H16.</title>
        <authorList>
            <person name="Pohlmann A."/>
            <person name="Fricke W.F."/>
            <person name="Reinecke F."/>
            <person name="Kusian B."/>
            <person name="Liesegang H."/>
            <person name="Cramm R."/>
            <person name="Eitinger T."/>
            <person name="Ewering C."/>
            <person name="Potter M."/>
            <person name="Schwartz E."/>
            <person name="Strittmatter A."/>
            <person name="Voss I."/>
            <person name="Gottschalk G."/>
            <person name="Steinbuechel A."/>
            <person name="Friedrich B."/>
            <person name="Bowien B."/>
        </authorList>
    </citation>
    <scope>NUCLEOTIDE SEQUENCE [LARGE SCALE GENOMIC DNA]</scope>
    <source>
        <strain evidence="7">ATCC 17699 / DSM 428 / KCTC 22496 / NCIMB 10442 / H16 / Stanier 337</strain>
        <strain evidence="5">H16</strain>
    </source>
</reference>
<evidence type="ECO:0000313" key="7">
    <source>
        <dbReference type="Proteomes" id="UP000008210"/>
    </source>
</evidence>
<keyword evidence="7" id="KW-1185">Reference proteome</keyword>
<dbReference type="CDD" id="cd07377">
    <property type="entry name" value="WHTH_GntR"/>
    <property type="match status" value="1"/>
</dbReference>
<dbReference type="InterPro" id="IPR050679">
    <property type="entry name" value="Bact_HTH_transcr_reg"/>
</dbReference>
<dbReference type="PANTHER" id="PTHR44846">
    <property type="entry name" value="MANNOSYL-D-GLYCERATE TRANSPORT/METABOLISM SYSTEM REPRESSOR MNGR-RELATED"/>
    <property type="match status" value="1"/>
</dbReference>
<dbReference type="InterPro" id="IPR000524">
    <property type="entry name" value="Tscrpt_reg_HTH_GntR"/>
</dbReference>
<keyword evidence="2" id="KW-0238">DNA-binding</keyword>
<keyword evidence="3" id="KW-0804">Transcription</keyword>
<dbReference type="RefSeq" id="WP_011615138.1">
    <property type="nucleotide sequence ID" value="NC_008313.1"/>
</dbReference>
<gene>
    <name evidence="5" type="ordered locus">H16_A1538</name>
    <name evidence="6" type="ORF">E6A55_07760</name>
</gene>
<dbReference type="STRING" id="381666.H16_A1538"/>
<proteinExistence type="predicted"/>
<evidence type="ECO:0000259" key="4">
    <source>
        <dbReference type="PROSITE" id="PS50949"/>
    </source>
</evidence>
<dbReference type="HOGENOM" id="CLU_063236_2_2_4"/>
<dbReference type="PROSITE" id="PS50949">
    <property type="entry name" value="HTH_GNTR"/>
    <property type="match status" value="1"/>
</dbReference>
<dbReference type="EMBL" id="CP039287">
    <property type="protein sequence ID" value="QCC00547.1"/>
    <property type="molecule type" value="Genomic_DNA"/>
</dbReference>